<evidence type="ECO:0000256" key="2">
    <source>
        <dbReference type="ARBA" id="ARBA00022723"/>
    </source>
</evidence>
<evidence type="ECO:0000256" key="5">
    <source>
        <dbReference type="ARBA" id="ARBA00023008"/>
    </source>
</evidence>
<dbReference type="PANTHER" id="PTHR11709">
    <property type="entry name" value="MULTI-COPPER OXIDASE"/>
    <property type="match status" value="1"/>
</dbReference>
<dbReference type="GO" id="GO:0005507">
    <property type="term" value="F:copper ion binding"/>
    <property type="evidence" value="ECO:0007669"/>
    <property type="project" value="InterPro"/>
</dbReference>
<dbReference type="InterPro" id="IPR045087">
    <property type="entry name" value="Cu-oxidase_fam"/>
</dbReference>
<dbReference type="EMBL" id="CAOQHR010000002">
    <property type="protein sequence ID" value="CAI6299461.1"/>
    <property type="molecule type" value="Genomic_DNA"/>
</dbReference>
<evidence type="ECO:0000259" key="9">
    <source>
        <dbReference type="Pfam" id="PF07732"/>
    </source>
</evidence>
<feature type="signal peptide" evidence="6">
    <location>
        <begin position="1"/>
        <end position="17"/>
    </location>
</feature>
<dbReference type="CDD" id="cd13877">
    <property type="entry name" value="CuRO_2_Fet3p_like"/>
    <property type="match status" value="1"/>
</dbReference>
<dbReference type="InterPro" id="IPR011707">
    <property type="entry name" value="Cu-oxidase-like_N"/>
</dbReference>
<dbReference type="PANTHER" id="PTHR11709:SF361">
    <property type="entry name" value="IRON TRANSPORT MULTICOPPER OXIDASE FET3"/>
    <property type="match status" value="1"/>
</dbReference>
<proteinExistence type="inferred from homology"/>
<evidence type="ECO:0008006" key="12">
    <source>
        <dbReference type="Google" id="ProtNLM"/>
    </source>
</evidence>
<dbReference type="CDD" id="cd13851">
    <property type="entry name" value="CuRO_1_Fet3p"/>
    <property type="match status" value="1"/>
</dbReference>
<dbReference type="Pfam" id="PF07732">
    <property type="entry name" value="Cu-oxidase_3"/>
    <property type="match status" value="1"/>
</dbReference>
<dbReference type="PROSITE" id="PS00430">
    <property type="entry name" value="TONB_DEPENDENT_REC_1"/>
    <property type="match status" value="1"/>
</dbReference>
<reference evidence="10" key="1">
    <citation type="submission" date="2023-01" db="EMBL/GenBank/DDBJ databases">
        <authorList>
            <person name="Van Ghelder C."/>
            <person name="Rancurel C."/>
        </authorList>
    </citation>
    <scope>NUCLEOTIDE SEQUENCE</scope>
    <source>
        <strain evidence="10">CNCM I-4278</strain>
    </source>
</reference>
<keyword evidence="5" id="KW-0186">Copper</keyword>
<comment type="similarity">
    <text evidence="1">Belongs to the multicopper oxidase family.</text>
</comment>
<keyword evidence="3 6" id="KW-0732">Signal</keyword>
<evidence type="ECO:0000313" key="11">
    <source>
        <dbReference type="Proteomes" id="UP001152607"/>
    </source>
</evidence>
<dbReference type="OrthoDB" id="2121828at2759"/>
<dbReference type="Pfam" id="PF07731">
    <property type="entry name" value="Cu-oxidase_2"/>
    <property type="match status" value="1"/>
</dbReference>
<dbReference type="Pfam" id="PF00394">
    <property type="entry name" value="Cu-oxidase"/>
    <property type="match status" value="1"/>
</dbReference>
<feature type="domain" description="Plastocyanin-like" evidence="8">
    <location>
        <begin position="369"/>
        <end position="498"/>
    </location>
</feature>
<dbReference type="GO" id="GO:0010106">
    <property type="term" value="P:cellular response to iron ion starvation"/>
    <property type="evidence" value="ECO:0007669"/>
    <property type="project" value="TreeGrafter"/>
</dbReference>
<dbReference type="InterPro" id="IPR033138">
    <property type="entry name" value="Cu_oxidase_CS"/>
</dbReference>
<dbReference type="InterPro" id="IPR002355">
    <property type="entry name" value="Cu_oxidase_Cu_BS"/>
</dbReference>
<evidence type="ECO:0000256" key="4">
    <source>
        <dbReference type="ARBA" id="ARBA00023002"/>
    </source>
</evidence>
<dbReference type="InterPro" id="IPR008972">
    <property type="entry name" value="Cupredoxin"/>
</dbReference>
<comment type="caution">
    <text evidence="10">The sequence shown here is derived from an EMBL/GenBank/DDBJ whole genome shotgun (WGS) entry which is preliminary data.</text>
</comment>
<evidence type="ECO:0000259" key="8">
    <source>
        <dbReference type="Pfam" id="PF07731"/>
    </source>
</evidence>
<evidence type="ECO:0000256" key="3">
    <source>
        <dbReference type="ARBA" id="ARBA00022729"/>
    </source>
</evidence>
<feature type="domain" description="Plastocyanin-like" evidence="9">
    <location>
        <begin position="27"/>
        <end position="140"/>
    </location>
</feature>
<dbReference type="InterPro" id="IPR010916">
    <property type="entry name" value="TonB_box_CS"/>
</dbReference>
<feature type="domain" description="Plastocyanin-like" evidence="7">
    <location>
        <begin position="152"/>
        <end position="275"/>
    </location>
</feature>
<dbReference type="InterPro" id="IPR001117">
    <property type="entry name" value="Cu-oxidase_2nd"/>
</dbReference>
<dbReference type="InterPro" id="IPR044130">
    <property type="entry name" value="CuRO_2_Fet3-like"/>
</dbReference>
<evidence type="ECO:0000256" key="1">
    <source>
        <dbReference type="ARBA" id="ARBA00010609"/>
    </source>
</evidence>
<evidence type="ECO:0000259" key="7">
    <source>
        <dbReference type="Pfam" id="PF00394"/>
    </source>
</evidence>
<dbReference type="PROSITE" id="PS00080">
    <property type="entry name" value="MULTICOPPER_OXIDASE2"/>
    <property type="match status" value="1"/>
</dbReference>
<name>A0A9W4XLS7_9PLEO</name>
<dbReference type="Gene3D" id="2.60.40.420">
    <property type="entry name" value="Cupredoxins - blue copper proteins"/>
    <property type="match status" value="3"/>
</dbReference>
<sequence length="560" mass="60985">MFQSLVLAGLFSALSLAKTVTYDFNIGWVSAAPDGVSRPVIGINGQWPIPTIEADEGDTIVVKATNNLGNQTTSLHFHGMYQVGTAPYDGPVGVTQCPIAPGGSFTYTFQANPAGTHWYHSHDAGQYADGLRGKMVIHDQAWESSLKVDKQIYLSMGDWYHEQIPYLLRDDYMNVNNRDGHIPIPNSFLFNESTKALDFDFEPNKRYLLRIVSLSALTCGFFHIDGQTLSVVAVDGIPVKATDTDSINICAGQTYDVVVTGHNDTQQAPEYIVKMSTDMLTGPPPPLDRMTIIGRSRGGSFNFKRDSYPSSRSLDHNWSPNAVLDDFDLVPLDGLKLLTNPTNKVHFVANQTYFPGIGTRIAIGDEPFVTPKVPALFTALTTGEAAFQASTYGPGAVPQFLKKGEVVQIYMENPQPYPHPMHLHGHTFQVAGRGSGSWDGKDSSLHAVPMRRDNVVIPPHGYLVLRFVADNPGVWYFHCHIDFHLVGGMAALFIEAPDALQSEMVVPQSAKDICAATNSPSSGNCNGQAGAISAADASTECNNVYNDKSENFGAMYVQSS</sequence>
<keyword evidence="4" id="KW-0560">Oxidoreductase</keyword>
<gene>
    <name evidence="10" type="ORF">PDIGIT_LOCUS2779</name>
</gene>
<dbReference type="InterPro" id="IPR011706">
    <property type="entry name" value="Cu-oxidase_C"/>
</dbReference>
<feature type="chain" id="PRO_5040758740" description="Multicopper oxidase" evidence="6">
    <location>
        <begin position="18"/>
        <end position="560"/>
    </location>
</feature>
<keyword evidence="2" id="KW-0479">Metal-binding</keyword>
<protein>
    <recommendedName>
        <fullName evidence="12">Multicopper oxidase</fullName>
    </recommendedName>
</protein>
<evidence type="ECO:0000313" key="10">
    <source>
        <dbReference type="EMBL" id="CAI6299461.1"/>
    </source>
</evidence>
<dbReference type="GO" id="GO:0004322">
    <property type="term" value="F:ferroxidase activity"/>
    <property type="evidence" value="ECO:0007669"/>
    <property type="project" value="TreeGrafter"/>
</dbReference>
<dbReference type="AlphaFoldDB" id="A0A9W4XLS7"/>
<dbReference type="GO" id="GO:0033215">
    <property type="term" value="P:reductive iron assimilation"/>
    <property type="evidence" value="ECO:0007669"/>
    <property type="project" value="TreeGrafter"/>
</dbReference>
<organism evidence="10 11">
    <name type="scientific">Periconia digitata</name>
    <dbReference type="NCBI Taxonomy" id="1303443"/>
    <lineage>
        <taxon>Eukaryota</taxon>
        <taxon>Fungi</taxon>
        <taxon>Dikarya</taxon>
        <taxon>Ascomycota</taxon>
        <taxon>Pezizomycotina</taxon>
        <taxon>Dothideomycetes</taxon>
        <taxon>Pleosporomycetidae</taxon>
        <taxon>Pleosporales</taxon>
        <taxon>Massarineae</taxon>
        <taxon>Periconiaceae</taxon>
        <taxon>Periconia</taxon>
    </lineage>
</organism>
<accession>A0A9W4XLS7</accession>
<evidence type="ECO:0000256" key="6">
    <source>
        <dbReference type="SAM" id="SignalP"/>
    </source>
</evidence>
<dbReference type="Proteomes" id="UP001152607">
    <property type="component" value="Unassembled WGS sequence"/>
</dbReference>
<dbReference type="PROSITE" id="PS00079">
    <property type="entry name" value="MULTICOPPER_OXIDASE1"/>
    <property type="match status" value="1"/>
</dbReference>
<keyword evidence="11" id="KW-1185">Reference proteome</keyword>
<dbReference type="SUPFAM" id="SSF49503">
    <property type="entry name" value="Cupredoxins"/>
    <property type="match status" value="3"/>
</dbReference>
<dbReference type="GO" id="GO:0033573">
    <property type="term" value="C:high-affinity iron permease complex"/>
    <property type="evidence" value="ECO:0007669"/>
    <property type="project" value="TreeGrafter"/>
</dbReference>